<accession>A0A2P5WT63</accession>
<feature type="region of interest" description="Disordered" evidence="1">
    <location>
        <begin position="118"/>
        <end position="169"/>
    </location>
</feature>
<dbReference type="Proteomes" id="UP000239757">
    <property type="component" value="Unassembled WGS sequence"/>
</dbReference>
<dbReference type="OrthoDB" id="10531169at2759"/>
<organism evidence="2 3">
    <name type="scientific">Gossypium barbadense</name>
    <name type="common">Sea Island cotton</name>
    <name type="synonym">Hibiscus barbadensis</name>
    <dbReference type="NCBI Taxonomy" id="3634"/>
    <lineage>
        <taxon>Eukaryota</taxon>
        <taxon>Viridiplantae</taxon>
        <taxon>Streptophyta</taxon>
        <taxon>Embryophyta</taxon>
        <taxon>Tracheophyta</taxon>
        <taxon>Spermatophyta</taxon>
        <taxon>Magnoliopsida</taxon>
        <taxon>eudicotyledons</taxon>
        <taxon>Gunneridae</taxon>
        <taxon>Pentapetalae</taxon>
        <taxon>rosids</taxon>
        <taxon>malvids</taxon>
        <taxon>Malvales</taxon>
        <taxon>Malvaceae</taxon>
        <taxon>Malvoideae</taxon>
        <taxon>Gossypium</taxon>
    </lineage>
</organism>
<protein>
    <submittedName>
        <fullName evidence="2">Uncharacterized protein</fullName>
    </submittedName>
</protein>
<evidence type="ECO:0000313" key="2">
    <source>
        <dbReference type="EMBL" id="PPR94270.1"/>
    </source>
</evidence>
<evidence type="ECO:0000313" key="3">
    <source>
        <dbReference type="Proteomes" id="UP000239757"/>
    </source>
</evidence>
<dbReference type="AlphaFoldDB" id="A0A2P5WT63"/>
<name>A0A2P5WT63_GOSBA</name>
<reference evidence="2 3" key="1">
    <citation type="submission" date="2015-01" db="EMBL/GenBank/DDBJ databases">
        <title>Genome of allotetraploid Gossypium barbadense reveals genomic plasticity and fiber elongation in cotton evolution.</title>
        <authorList>
            <person name="Chen X."/>
            <person name="Liu X."/>
            <person name="Zhao B."/>
            <person name="Zheng H."/>
            <person name="Hu Y."/>
            <person name="Lu G."/>
            <person name="Yang C."/>
            <person name="Chen J."/>
            <person name="Shan C."/>
            <person name="Zhang L."/>
            <person name="Zhou Y."/>
            <person name="Wang L."/>
            <person name="Guo W."/>
            <person name="Bai Y."/>
            <person name="Ruan J."/>
            <person name="Shangguan X."/>
            <person name="Mao Y."/>
            <person name="Jiang J."/>
            <person name="Zhu Y."/>
            <person name="Lei J."/>
            <person name="Kang H."/>
            <person name="Chen S."/>
            <person name="He X."/>
            <person name="Wang R."/>
            <person name="Wang Y."/>
            <person name="Chen J."/>
            <person name="Wang L."/>
            <person name="Yu S."/>
            <person name="Wang B."/>
            <person name="Wei J."/>
            <person name="Song S."/>
            <person name="Lu X."/>
            <person name="Gao Z."/>
            <person name="Gu W."/>
            <person name="Deng X."/>
            <person name="Ma D."/>
            <person name="Wang S."/>
            <person name="Liang W."/>
            <person name="Fang L."/>
            <person name="Cai C."/>
            <person name="Zhu X."/>
            <person name="Zhou B."/>
            <person name="Zhang Y."/>
            <person name="Chen Z."/>
            <person name="Xu S."/>
            <person name="Zhu R."/>
            <person name="Wang S."/>
            <person name="Zhang T."/>
            <person name="Zhao G."/>
        </authorList>
    </citation>
    <scope>NUCLEOTIDE SEQUENCE [LARGE SCALE GENOMIC DNA]</scope>
    <source>
        <strain evidence="3">cv. Xinhai21</strain>
        <tissue evidence="2">Leaf</tissue>
    </source>
</reference>
<feature type="compositionally biased region" description="Polar residues" evidence="1">
    <location>
        <begin position="154"/>
        <end position="169"/>
    </location>
</feature>
<dbReference type="EMBL" id="KZ666585">
    <property type="protein sequence ID" value="PPR94270.1"/>
    <property type="molecule type" value="Genomic_DNA"/>
</dbReference>
<proteinExistence type="predicted"/>
<sequence>MLRMGRAYNHIISVHPILVIVTEKPYVYTTMLEEMERALALFCLEDLSPNGWRADNDQEVEQSVGGRLARSTWPHDSFDQLGMILTGHLEEPTRFFYHYCGMMHHPFSLLEFEQERRAIGGTDGPGGNLGSKDNSSDMDIDALIRSGRKRHKTSTTAMRTNPSTCQLSPRRTHRLPLMTIPLPPTTENSPVTPIVEGVPIEAGEFSSSLHCLISEVDALSLRYTEACNKELADTKAELDRVRKLYHKVREESEIINEKQGVLTKRLAIVMIKAEECDNERHITTEEKLKRVTTRHSTELERIIKDCQKQVDFYALADVDMSRLGFDAFNHSGPTWDFFVAIWKGELFVEEGKGFTTTDMAPFVVGDTMNSVRPTVTGGVTVASLVSEGVTPINADLGYGSWPTNLDFIVGSFARINYFEGCGSTATNLDFIAGRFAYANCCESLPTKFSFTTGSFAHTNCFEGCGSLPANIAFTARSFALTNCFRGCGSSPVNLDFTIGSFSLTNYFEGCGSSPVNLDFIDDSFVGMEFYS</sequence>
<gene>
    <name evidence="2" type="ORF">GOBAR_AA26400</name>
</gene>
<evidence type="ECO:0000256" key="1">
    <source>
        <dbReference type="SAM" id="MobiDB-lite"/>
    </source>
</evidence>